<evidence type="ECO:0000256" key="1">
    <source>
        <dbReference type="SAM" id="SignalP"/>
    </source>
</evidence>
<dbReference type="EMBL" id="CP001098">
    <property type="protein sequence ID" value="ACL70320.1"/>
    <property type="molecule type" value="Genomic_DNA"/>
</dbReference>
<dbReference type="SUPFAM" id="SSF159501">
    <property type="entry name" value="EreA/ChaN-like"/>
    <property type="match status" value="1"/>
</dbReference>
<sequence length="346" mass="40516">MKSKSIAVVFSMIMILVLAVGSIGATQSDTPAPSSQSSGQIYLYGEMHGVDKILDKEFKLWYDYYHNQNMRHLFLELPYYTAEFLNIWMQSDSDDILNNLYFDWANTAGCNPEHKEFFKKIKIHCPETIFHGTDVGHQYNTTGVRFLKYLRSNNLEDSEQYLIAKEVIEQGKKYHFDKDHVYRENMMVKNFIREFDKLKGESIMGIYGAAHTGLEAMNHTNSVPCMANQLKERYGDAIHSVDLRVDIIQVGGKEYKAMYFGKQELTRFEDYAYREFWRLENAYEDFEDRPKTGNILPYNNYPMLIETGQVFVIDYIKEDGSVIRKYFRSDGLVWENLPCTEEFIVE</sequence>
<dbReference type="OrthoDB" id="1957142at2"/>
<dbReference type="KEGG" id="hor:Hore_15710"/>
<dbReference type="Proteomes" id="UP000000719">
    <property type="component" value="Chromosome"/>
</dbReference>
<reference evidence="2 3" key="1">
    <citation type="journal article" date="2009" name="PLoS ONE">
        <title>Genome analysis of the anaerobic thermohalophilic bacterium Halothermothrix orenii.</title>
        <authorList>
            <person name="Mavromatis K."/>
            <person name="Ivanova N."/>
            <person name="Anderson I."/>
            <person name="Lykidis A."/>
            <person name="Hooper S.D."/>
            <person name="Sun H."/>
            <person name="Kunin V."/>
            <person name="Lapidus A."/>
            <person name="Hugenholtz P."/>
            <person name="Patel B."/>
            <person name="Kyrpides N.C."/>
        </authorList>
    </citation>
    <scope>NUCLEOTIDE SEQUENCE [LARGE SCALE GENOMIC DNA]</scope>
    <source>
        <strain evidence="3">H 168 / OCM 544 / DSM 9562</strain>
    </source>
</reference>
<name>B8CYF1_HALOH</name>
<evidence type="ECO:0000313" key="3">
    <source>
        <dbReference type="Proteomes" id="UP000000719"/>
    </source>
</evidence>
<feature type="chain" id="PRO_5039470202" description="Haem-binding uptake Tiki superfamily ChaN domain-containing protein" evidence="1">
    <location>
        <begin position="20"/>
        <end position="346"/>
    </location>
</feature>
<keyword evidence="3" id="KW-1185">Reference proteome</keyword>
<accession>B8CYF1</accession>
<dbReference type="RefSeq" id="WP_012636503.1">
    <property type="nucleotide sequence ID" value="NC_011899.1"/>
</dbReference>
<dbReference type="HOGENOM" id="CLU_066589_0_0_9"/>
<organism evidence="2 3">
    <name type="scientific">Halothermothrix orenii (strain H 168 / OCM 544 / DSM 9562)</name>
    <dbReference type="NCBI Taxonomy" id="373903"/>
    <lineage>
        <taxon>Bacteria</taxon>
        <taxon>Bacillati</taxon>
        <taxon>Bacillota</taxon>
        <taxon>Clostridia</taxon>
        <taxon>Halanaerobiales</taxon>
        <taxon>Halothermotrichaceae</taxon>
        <taxon>Halothermothrix</taxon>
    </lineage>
</organism>
<evidence type="ECO:0008006" key="4">
    <source>
        <dbReference type="Google" id="ProtNLM"/>
    </source>
</evidence>
<keyword evidence="1" id="KW-0732">Signal</keyword>
<proteinExistence type="predicted"/>
<dbReference type="AlphaFoldDB" id="B8CYF1"/>
<feature type="signal peptide" evidence="1">
    <location>
        <begin position="1"/>
        <end position="19"/>
    </location>
</feature>
<evidence type="ECO:0000313" key="2">
    <source>
        <dbReference type="EMBL" id="ACL70320.1"/>
    </source>
</evidence>
<gene>
    <name evidence="2" type="ordered locus">Hore_15710</name>
</gene>
<dbReference type="eggNOG" id="ENOG502Z8Y5">
    <property type="taxonomic scope" value="Bacteria"/>
</dbReference>
<protein>
    <recommendedName>
        <fullName evidence="4">Haem-binding uptake Tiki superfamily ChaN domain-containing protein</fullName>
    </recommendedName>
</protein>
<dbReference type="STRING" id="373903.Hore_15710"/>